<gene>
    <name evidence="1" type="ORF">QR98_0006980</name>
</gene>
<organism evidence="1 2">
    <name type="scientific">Sarcoptes scabiei</name>
    <name type="common">Itch mite</name>
    <name type="synonym">Acarus scabiei</name>
    <dbReference type="NCBI Taxonomy" id="52283"/>
    <lineage>
        <taxon>Eukaryota</taxon>
        <taxon>Metazoa</taxon>
        <taxon>Ecdysozoa</taxon>
        <taxon>Arthropoda</taxon>
        <taxon>Chelicerata</taxon>
        <taxon>Arachnida</taxon>
        <taxon>Acari</taxon>
        <taxon>Acariformes</taxon>
        <taxon>Sarcoptiformes</taxon>
        <taxon>Astigmata</taxon>
        <taxon>Psoroptidia</taxon>
        <taxon>Sarcoptoidea</taxon>
        <taxon>Sarcoptidae</taxon>
        <taxon>Sarcoptinae</taxon>
        <taxon>Sarcoptes</taxon>
    </lineage>
</organism>
<proteinExistence type="predicted"/>
<dbReference type="AlphaFoldDB" id="A0A131ZUU7"/>
<reference evidence="1 2" key="1">
    <citation type="journal article" date="2015" name="Parasit. Vectors">
        <title>Draft genome of the scabies mite.</title>
        <authorList>
            <person name="Rider S.D.Jr."/>
            <person name="Morgan M.S."/>
            <person name="Arlian L.G."/>
        </authorList>
    </citation>
    <scope>NUCLEOTIDE SEQUENCE [LARGE SCALE GENOMIC DNA]</scope>
    <source>
        <strain evidence="1">Arlian Lab</strain>
    </source>
</reference>
<evidence type="ECO:0000313" key="1">
    <source>
        <dbReference type="EMBL" id="KPM02289.1"/>
    </source>
</evidence>
<name>A0A131ZUU7_SARSC</name>
<comment type="caution">
    <text evidence="1">The sequence shown here is derived from an EMBL/GenBank/DDBJ whole genome shotgun (WGS) entry which is preliminary data.</text>
</comment>
<dbReference type="OrthoDB" id="16520at2759"/>
<evidence type="ECO:0000313" key="2">
    <source>
        <dbReference type="Proteomes" id="UP000616769"/>
    </source>
</evidence>
<accession>A0A131ZUU7</accession>
<dbReference type="VEuPathDB" id="VectorBase:SSCA005300"/>
<dbReference type="Gene3D" id="2.140.10.30">
    <property type="entry name" value="Dipeptidylpeptidase IV, N-terminal domain"/>
    <property type="match status" value="1"/>
</dbReference>
<protein>
    <submittedName>
        <fullName evidence="1">Uncharacterized protein</fullName>
    </submittedName>
</protein>
<dbReference type="EMBL" id="JXLN01001457">
    <property type="protein sequence ID" value="KPM02289.1"/>
    <property type="molecule type" value="Genomic_DNA"/>
</dbReference>
<dbReference type="Proteomes" id="UP000616769">
    <property type="component" value="Unassembled WGS sequence"/>
</dbReference>
<sequence>MIESGWIDITDVFVDEIGHNYYILHPDQSPEQNIQIVKINIKVVLKSTISKHRCYTCDQIELNQCLYNRVTFSQFGSYYLQECLGPEIPYSTIRKSTQSSSRLNQSWESNGKLYRMLSKKSLPTIKTELIDRNGRFCLRG</sequence>